<protein>
    <submittedName>
        <fullName evidence="1">Uncharacterized protein</fullName>
    </submittedName>
</protein>
<sequence>MRAPTPIELWRSPSATPPPTSVRSGWVDRAFGFLALATTIVGELLVIGDLRLGSSSNLRFFMKLPRFAKDLLRCDLDWCGGLVLHSRSPRKLRLHVLASGVINLALMMPLKFDQAED</sequence>
<evidence type="ECO:0000313" key="2">
    <source>
        <dbReference type="Proteomes" id="UP001417504"/>
    </source>
</evidence>
<dbReference type="Proteomes" id="UP001417504">
    <property type="component" value="Unassembled WGS sequence"/>
</dbReference>
<accession>A0AAP0K7A0</accession>
<evidence type="ECO:0000313" key="1">
    <source>
        <dbReference type="EMBL" id="KAK9146389.1"/>
    </source>
</evidence>
<proteinExistence type="predicted"/>
<organism evidence="1 2">
    <name type="scientific">Stephania japonica</name>
    <dbReference type="NCBI Taxonomy" id="461633"/>
    <lineage>
        <taxon>Eukaryota</taxon>
        <taxon>Viridiplantae</taxon>
        <taxon>Streptophyta</taxon>
        <taxon>Embryophyta</taxon>
        <taxon>Tracheophyta</taxon>
        <taxon>Spermatophyta</taxon>
        <taxon>Magnoliopsida</taxon>
        <taxon>Ranunculales</taxon>
        <taxon>Menispermaceae</taxon>
        <taxon>Menispermoideae</taxon>
        <taxon>Cissampelideae</taxon>
        <taxon>Stephania</taxon>
    </lineage>
</organism>
<comment type="caution">
    <text evidence="1">The sequence shown here is derived from an EMBL/GenBank/DDBJ whole genome shotgun (WGS) entry which is preliminary data.</text>
</comment>
<name>A0AAP0K7A0_9MAGN</name>
<reference evidence="1 2" key="1">
    <citation type="submission" date="2024-01" db="EMBL/GenBank/DDBJ databases">
        <title>Genome assemblies of Stephania.</title>
        <authorList>
            <person name="Yang L."/>
        </authorList>
    </citation>
    <scope>NUCLEOTIDE SEQUENCE [LARGE SCALE GENOMIC DNA]</scope>
    <source>
        <strain evidence="1">QJT</strain>
        <tissue evidence="1">Leaf</tissue>
    </source>
</reference>
<dbReference type="AlphaFoldDB" id="A0AAP0K7A0"/>
<dbReference type="EMBL" id="JBBNAE010000002">
    <property type="protein sequence ID" value="KAK9146389.1"/>
    <property type="molecule type" value="Genomic_DNA"/>
</dbReference>
<gene>
    <name evidence="1" type="ORF">Sjap_006292</name>
</gene>
<keyword evidence="2" id="KW-1185">Reference proteome</keyword>